<accession>A0A0F8Y810</accession>
<organism evidence="1">
    <name type="scientific">marine sediment metagenome</name>
    <dbReference type="NCBI Taxonomy" id="412755"/>
    <lineage>
        <taxon>unclassified sequences</taxon>
        <taxon>metagenomes</taxon>
        <taxon>ecological metagenomes</taxon>
    </lineage>
</organism>
<dbReference type="EMBL" id="LAZR01058466">
    <property type="protein sequence ID" value="KKK69830.1"/>
    <property type="molecule type" value="Genomic_DNA"/>
</dbReference>
<protein>
    <submittedName>
        <fullName evidence="1">Uncharacterized protein</fullName>
    </submittedName>
</protein>
<dbReference type="AlphaFoldDB" id="A0A0F8Y810"/>
<reference evidence="1" key="1">
    <citation type="journal article" date="2015" name="Nature">
        <title>Complex archaea that bridge the gap between prokaryotes and eukaryotes.</title>
        <authorList>
            <person name="Spang A."/>
            <person name="Saw J.H."/>
            <person name="Jorgensen S.L."/>
            <person name="Zaremba-Niedzwiedzka K."/>
            <person name="Martijn J."/>
            <person name="Lind A.E."/>
            <person name="van Eijk R."/>
            <person name="Schleper C."/>
            <person name="Guy L."/>
            <person name="Ettema T.J."/>
        </authorList>
    </citation>
    <scope>NUCLEOTIDE SEQUENCE</scope>
</reference>
<gene>
    <name evidence="1" type="ORF">LCGC14_2930110</name>
</gene>
<evidence type="ECO:0000313" key="1">
    <source>
        <dbReference type="EMBL" id="KKK69830.1"/>
    </source>
</evidence>
<sequence>MYQGGQIVRKPTARIYGMPIHVGSETGTKIDIIADSKQPYVIMSRQIHDFLMIAAGKEYGWSSDEIDYQLTCPRDNLFKSLANQEFYCKLKKIVMVLKQEYLLGGADYAI</sequence>
<name>A0A0F8Y810_9ZZZZ</name>
<comment type="caution">
    <text evidence="1">The sequence shown here is derived from an EMBL/GenBank/DDBJ whole genome shotgun (WGS) entry which is preliminary data.</text>
</comment>
<proteinExistence type="predicted"/>